<organism evidence="2 3">
    <name type="scientific">Psychromarinibacter halotolerans</name>
    <dbReference type="NCBI Taxonomy" id="1775175"/>
    <lineage>
        <taxon>Bacteria</taxon>
        <taxon>Pseudomonadati</taxon>
        <taxon>Pseudomonadota</taxon>
        <taxon>Alphaproteobacteria</taxon>
        <taxon>Rhodobacterales</taxon>
        <taxon>Paracoccaceae</taxon>
        <taxon>Psychromarinibacter</taxon>
    </lineage>
</organism>
<accession>A0ABV7GSB5</accession>
<feature type="coiled-coil region" evidence="1">
    <location>
        <begin position="22"/>
        <end position="49"/>
    </location>
</feature>
<keyword evidence="3" id="KW-1185">Reference proteome</keyword>
<comment type="caution">
    <text evidence="2">The sequence shown here is derived from an EMBL/GenBank/DDBJ whole genome shotgun (WGS) entry which is preliminary data.</text>
</comment>
<sequence>MTLRLAVQSRLAAAQLRRAATDPALQAELAELEQAAREAEAAVRANTLTATQGRTLADANDRLRAIFDGSHGGDVAMARKVARDFHADGGDTRGFGARYRPSRGWLRFFRDEVFRR</sequence>
<evidence type="ECO:0000313" key="2">
    <source>
        <dbReference type="EMBL" id="MFC3142436.1"/>
    </source>
</evidence>
<dbReference type="RefSeq" id="WP_275633919.1">
    <property type="nucleotide sequence ID" value="NZ_JARGYD010000007.1"/>
</dbReference>
<keyword evidence="1" id="KW-0175">Coiled coil</keyword>
<evidence type="ECO:0000256" key="1">
    <source>
        <dbReference type="SAM" id="Coils"/>
    </source>
</evidence>
<protein>
    <submittedName>
        <fullName evidence="2">Uncharacterized protein</fullName>
    </submittedName>
</protein>
<name>A0ABV7GSB5_9RHOB</name>
<reference evidence="3" key="1">
    <citation type="journal article" date="2019" name="Int. J. Syst. Evol. Microbiol.">
        <title>The Global Catalogue of Microorganisms (GCM) 10K type strain sequencing project: providing services to taxonomists for standard genome sequencing and annotation.</title>
        <authorList>
            <consortium name="The Broad Institute Genomics Platform"/>
            <consortium name="The Broad Institute Genome Sequencing Center for Infectious Disease"/>
            <person name="Wu L."/>
            <person name="Ma J."/>
        </authorList>
    </citation>
    <scope>NUCLEOTIDE SEQUENCE [LARGE SCALE GENOMIC DNA]</scope>
    <source>
        <strain evidence="3">KCTC 52366</strain>
    </source>
</reference>
<evidence type="ECO:0000313" key="3">
    <source>
        <dbReference type="Proteomes" id="UP001595632"/>
    </source>
</evidence>
<dbReference type="Proteomes" id="UP001595632">
    <property type="component" value="Unassembled WGS sequence"/>
</dbReference>
<dbReference type="EMBL" id="JBHRTB010000010">
    <property type="protein sequence ID" value="MFC3142436.1"/>
    <property type="molecule type" value="Genomic_DNA"/>
</dbReference>
<proteinExistence type="predicted"/>
<gene>
    <name evidence="2" type="ORF">ACFOGP_06935</name>
</gene>